<dbReference type="PANTHER" id="PTHR30349:SF41">
    <property type="entry name" value="INTEGRASE_RECOMBINASE PROTEIN MJ0367-RELATED"/>
    <property type="match status" value="1"/>
</dbReference>
<dbReference type="Pfam" id="PF00589">
    <property type="entry name" value="Phage_integrase"/>
    <property type="match status" value="1"/>
</dbReference>
<dbReference type="RefSeq" id="WP_186996014.1">
    <property type="nucleotide sequence ID" value="NZ_JACOQK010000001.1"/>
</dbReference>
<dbReference type="Gene3D" id="1.10.150.130">
    <property type="match status" value="1"/>
</dbReference>
<comment type="caution">
    <text evidence="5">The sequence shown here is derived from an EMBL/GenBank/DDBJ whole genome shotgun (WGS) entry which is preliminary data.</text>
</comment>
<accession>A0ABR7INT2</accession>
<keyword evidence="3" id="KW-0233">DNA recombination</keyword>
<dbReference type="InterPro" id="IPR010998">
    <property type="entry name" value="Integrase_recombinase_N"/>
</dbReference>
<dbReference type="PROSITE" id="PS51898">
    <property type="entry name" value="TYR_RECOMBINASE"/>
    <property type="match status" value="1"/>
</dbReference>
<gene>
    <name evidence="5" type="ORF">H8Z77_01965</name>
</gene>
<dbReference type="SUPFAM" id="SSF56349">
    <property type="entry name" value="DNA breaking-rejoining enzymes"/>
    <property type="match status" value="1"/>
</dbReference>
<evidence type="ECO:0000259" key="4">
    <source>
        <dbReference type="PROSITE" id="PS51898"/>
    </source>
</evidence>
<dbReference type="InterPro" id="IPR002104">
    <property type="entry name" value="Integrase_catalytic"/>
</dbReference>
<evidence type="ECO:0000313" key="6">
    <source>
        <dbReference type="Proteomes" id="UP000649151"/>
    </source>
</evidence>
<dbReference type="CDD" id="cd01189">
    <property type="entry name" value="INT_ICEBs1_C_like"/>
    <property type="match status" value="1"/>
</dbReference>
<comment type="similarity">
    <text evidence="1">Belongs to the 'phage' integrase family.</text>
</comment>
<dbReference type="InterPro" id="IPR050090">
    <property type="entry name" value="Tyrosine_recombinase_XerCD"/>
</dbReference>
<keyword evidence="2" id="KW-0238">DNA-binding</keyword>
<dbReference type="Gene3D" id="1.10.443.10">
    <property type="entry name" value="Intergrase catalytic core"/>
    <property type="match status" value="1"/>
</dbReference>
<dbReference type="Proteomes" id="UP000649151">
    <property type="component" value="Unassembled WGS sequence"/>
</dbReference>
<dbReference type="InterPro" id="IPR011010">
    <property type="entry name" value="DNA_brk_join_enz"/>
</dbReference>
<evidence type="ECO:0000256" key="2">
    <source>
        <dbReference type="ARBA" id="ARBA00023125"/>
    </source>
</evidence>
<organism evidence="5 6">
    <name type="scientific">Clostridium facile</name>
    <dbReference type="NCBI Taxonomy" id="2763035"/>
    <lineage>
        <taxon>Bacteria</taxon>
        <taxon>Bacillati</taxon>
        <taxon>Bacillota</taxon>
        <taxon>Clostridia</taxon>
        <taxon>Eubacteriales</taxon>
        <taxon>Clostridiaceae</taxon>
        <taxon>Clostridium</taxon>
    </lineage>
</organism>
<evidence type="ECO:0000313" key="5">
    <source>
        <dbReference type="EMBL" id="MBC5786787.1"/>
    </source>
</evidence>
<sequence>MIAPYFQGLNVSLCNLTPFHIKQFYNDKLKTVSKNTIVHYHANIRKALQNAYLLDLIPNNPADKVEKPKVERYEGQYYDEEDFRELFKCIHGDSIEIAIIFISFFGLRRSELVGIRWSLINFKRQQLKMGTTIVQIPVDGHYQLVVENKAKTKSSIRAYPLVDSITKILLQLKSYQQSMMALCGDSYCKDYLDFVFVDKLGRLMKPNYISQHFQILLEKYNLKKIRLQDLRHSCATLMRERGMSIEDISKWLGHSNTVTTEKVYVHFKDAQKIKSANAISDIIPEIKI</sequence>
<protein>
    <submittedName>
        <fullName evidence="5">Site-specific integrase</fullName>
    </submittedName>
</protein>
<name>A0ABR7INT2_9CLOT</name>
<reference evidence="5 6" key="1">
    <citation type="submission" date="2020-08" db="EMBL/GenBank/DDBJ databases">
        <title>Genome public.</title>
        <authorList>
            <person name="Liu C."/>
            <person name="Sun Q."/>
        </authorList>
    </citation>
    <scope>NUCLEOTIDE SEQUENCE [LARGE SCALE GENOMIC DNA]</scope>
    <source>
        <strain evidence="5 6">NSJ-27</strain>
    </source>
</reference>
<evidence type="ECO:0000256" key="1">
    <source>
        <dbReference type="ARBA" id="ARBA00008857"/>
    </source>
</evidence>
<proteinExistence type="inferred from homology"/>
<feature type="domain" description="Tyr recombinase" evidence="4">
    <location>
        <begin position="73"/>
        <end position="278"/>
    </location>
</feature>
<dbReference type="InterPro" id="IPR013762">
    <property type="entry name" value="Integrase-like_cat_sf"/>
</dbReference>
<dbReference type="EMBL" id="JACOQK010000001">
    <property type="protein sequence ID" value="MBC5786787.1"/>
    <property type="molecule type" value="Genomic_DNA"/>
</dbReference>
<dbReference type="PANTHER" id="PTHR30349">
    <property type="entry name" value="PHAGE INTEGRASE-RELATED"/>
    <property type="match status" value="1"/>
</dbReference>
<evidence type="ECO:0000256" key="3">
    <source>
        <dbReference type="ARBA" id="ARBA00023172"/>
    </source>
</evidence>
<keyword evidence="6" id="KW-1185">Reference proteome</keyword>